<evidence type="ECO:0000256" key="6">
    <source>
        <dbReference type="ARBA" id="ARBA00023145"/>
    </source>
</evidence>
<gene>
    <name evidence="12" type="ORF">CAPTEDRAFT_202182</name>
</gene>
<keyword evidence="3" id="KW-0053">Apoptosis</keyword>
<dbReference type="Gene3D" id="1.10.533.10">
    <property type="entry name" value="Death Domain, Fas"/>
    <property type="match status" value="1"/>
</dbReference>
<dbReference type="STRING" id="283909.R7TKJ8"/>
<evidence type="ECO:0000259" key="11">
    <source>
        <dbReference type="PROSITE" id="PS50209"/>
    </source>
</evidence>
<evidence type="ECO:0000256" key="3">
    <source>
        <dbReference type="ARBA" id="ARBA00022703"/>
    </source>
</evidence>
<evidence type="ECO:0008006" key="15">
    <source>
        <dbReference type="Google" id="ProtNLM"/>
    </source>
</evidence>
<evidence type="ECO:0000259" key="10">
    <source>
        <dbReference type="PROSITE" id="PS50208"/>
    </source>
</evidence>
<dbReference type="HOGENOM" id="CLU_009460_2_0_1"/>
<proteinExistence type="inferred from homology"/>
<dbReference type="InterPro" id="IPR011029">
    <property type="entry name" value="DEATH-like_dom_sf"/>
</dbReference>
<feature type="compositionally biased region" description="Basic and acidic residues" evidence="8">
    <location>
        <begin position="1"/>
        <end position="21"/>
    </location>
</feature>
<dbReference type="Pfam" id="PF00619">
    <property type="entry name" value="CARD"/>
    <property type="match status" value="1"/>
</dbReference>
<protein>
    <recommendedName>
        <fullName evidence="15">Caspase family p20 domain-containing protein</fullName>
    </recommendedName>
</protein>
<organism evidence="12">
    <name type="scientific">Capitella teleta</name>
    <name type="common">Polychaete worm</name>
    <dbReference type="NCBI Taxonomy" id="283909"/>
    <lineage>
        <taxon>Eukaryota</taxon>
        <taxon>Metazoa</taxon>
        <taxon>Spiralia</taxon>
        <taxon>Lophotrochozoa</taxon>
        <taxon>Annelida</taxon>
        <taxon>Polychaeta</taxon>
        <taxon>Sedentaria</taxon>
        <taxon>Scolecida</taxon>
        <taxon>Capitellidae</taxon>
        <taxon>Capitella</taxon>
    </lineage>
</organism>
<evidence type="ECO:0000256" key="1">
    <source>
        <dbReference type="ARBA" id="ARBA00010134"/>
    </source>
</evidence>
<dbReference type="GO" id="GO:0006508">
    <property type="term" value="P:proteolysis"/>
    <property type="evidence" value="ECO:0007669"/>
    <property type="project" value="UniProtKB-KW"/>
</dbReference>
<dbReference type="SUPFAM" id="SSF47986">
    <property type="entry name" value="DEATH domain"/>
    <property type="match status" value="1"/>
</dbReference>
<dbReference type="InterPro" id="IPR001611">
    <property type="entry name" value="Leu-rich_rpt"/>
</dbReference>
<evidence type="ECO:0000256" key="7">
    <source>
        <dbReference type="RuleBase" id="RU003971"/>
    </source>
</evidence>
<dbReference type="PANTHER" id="PTHR47901">
    <property type="entry name" value="CASPASE RECRUITMENT DOMAIN-CONTAINING PROTEIN 18"/>
    <property type="match status" value="1"/>
</dbReference>
<dbReference type="InterPro" id="IPR032675">
    <property type="entry name" value="LRR_dom_sf"/>
</dbReference>
<reference evidence="14" key="1">
    <citation type="submission" date="2012-12" db="EMBL/GenBank/DDBJ databases">
        <authorList>
            <person name="Hellsten U."/>
            <person name="Grimwood J."/>
            <person name="Chapman J.A."/>
            <person name="Shapiro H."/>
            <person name="Aerts A."/>
            <person name="Otillar R.P."/>
            <person name="Terry A.Y."/>
            <person name="Boore J.L."/>
            <person name="Simakov O."/>
            <person name="Marletaz F."/>
            <person name="Cho S.-J."/>
            <person name="Edsinger-Gonzales E."/>
            <person name="Havlak P."/>
            <person name="Kuo D.-H."/>
            <person name="Larsson T."/>
            <person name="Lv J."/>
            <person name="Arendt D."/>
            <person name="Savage R."/>
            <person name="Osoegawa K."/>
            <person name="de Jong P."/>
            <person name="Lindberg D.R."/>
            <person name="Seaver E.C."/>
            <person name="Weisblat D.A."/>
            <person name="Putnam N.H."/>
            <person name="Grigoriev I.V."/>
            <person name="Rokhsar D.S."/>
        </authorList>
    </citation>
    <scope>NUCLEOTIDE SEQUENCE</scope>
    <source>
        <strain evidence="14">I ESC-2004</strain>
    </source>
</reference>
<dbReference type="PROSITE" id="PS01122">
    <property type="entry name" value="CASPASE_CYS"/>
    <property type="match status" value="1"/>
</dbReference>
<dbReference type="GO" id="GO:0006915">
    <property type="term" value="P:apoptotic process"/>
    <property type="evidence" value="ECO:0007669"/>
    <property type="project" value="UniProtKB-KW"/>
</dbReference>
<dbReference type="PRINTS" id="PR00376">
    <property type="entry name" value="IL1BCENZYME"/>
</dbReference>
<dbReference type="Gene3D" id="3.40.50.1460">
    <property type="match status" value="1"/>
</dbReference>
<dbReference type="InterPro" id="IPR011600">
    <property type="entry name" value="Pept_C14_caspase"/>
</dbReference>
<dbReference type="EMBL" id="AMQN01013677">
    <property type="status" value="NOT_ANNOTATED_CDS"/>
    <property type="molecule type" value="Genomic_DNA"/>
</dbReference>
<evidence type="ECO:0000256" key="5">
    <source>
        <dbReference type="ARBA" id="ARBA00022807"/>
    </source>
</evidence>
<dbReference type="GO" id="GO:0042981">
    <property type="term" value="P:regulation of apoptotic process"/>
    <property type="evidence" value="ECO:0007669"/>
    <property type="project" value="InterPro"/>
</dbReference>
<reference evidence="12 14" key="2">
    <citation type="journal article" date="2013" name="Nature">
        <title>Insights into bilaterian evolution from three spiralian genomes.</title>
        <authorList>
            <person name="Simakov O."/>
            <person name="Marletaz F."/>
            <person name="Cho S.J."/>
            <person name="Edsinger-Gonzales E."/>
            <person name="Havlak P."/>
            <person name="Hellsten U."/>
            <person name="Kuo D.H."/>
            <person name="Larsson T."/>
            <person name="Lv J."/>
            <person name="Arendt D."/>
            <person name="Savage R."/>
            <person name="Osoegawa K."/>
            <person name="de Jong P."/>
            <person name="Grimwood J."/>
            <person name="Chapman J.A."/>
            <person name="Shapiro H."/>
            <person name="Aerts A."/>
            <person name="Otillar R.P."/>
            <person name="Terry A.Y."/>
            <person name="Boore J.L."/>
            <person name="Grigoriev I.V."/>
            <person name="Lindberg D.R."/>
            <person name="Seaver E.C."/>
            <person name="Weisblat D.A."/>
            <person name="Putnam N.H."/>
            <person name="Rokhsar D.S."/>
        </authorList>
    </citation>
    <scope>NUCLEOTIDE SEQUENCE</scope>
    <source>
        <strain evidence="12 14">I ESC-2004</strain>
    </source>
</reference>
<evidence type="ECO:0000256" key="4">
    <source>
        <dbReference type="ARBA" id="ARBA00022801"/>
    </source>
</evidence>
<dbReference type="PROSITE" id="PS51450">
    <property type="entry name" value="LRR"/>
    <property type="match status" value="1"/>
</dbReference>
<dbReference type="EnsemblMetazoa" id="CapteT202182">
    <property type="protein sequence ID" value="CapteP202182"/>
    <property type="gene ID" value="CapteG202182"/>
</dbReference>
<dbReference type="InterPro" id="IPR001315">
    <property type="entry name" value="CARD"/>
</dbReference>
<keyword evidence="2" id="KW-0645">Protease</keyword>
<feature type="domain" description="Caspase family p20" evidence="10">
    <location>
        <begin position="41"/>
        <end position="167"/>
    </location>
</feature>
<dbReference type="CDD" id="cd01671">
    <property type="entry name" value="CARD"/>
    <property type="match status" value="1"/>
</dbReference>
<feature type="region of interest" description="Disordered" evidence="8">
    <location>
        <begin position="1"/>
        <end position="29"/>
    </location>
</feature>
<keyword evidence="4" id="KW-0378">Hydrolase</keyword>
<keyword evidence="5" id="KW-0788">Thiol protease</keyword>
<dbReference type="EMBL" id="KB310392">
    <property type="protein sequence ID" value="ELT91645.1"/>
    <property type="molecule type" value="Genomic_DNA"/>
</dbReference>
<dbReference type="InterPro" id="IPR029030">
    <property type="entry name" value="Caspase-like_dom_sf"/>
</dbReference>
<name>R7TKJ8_CAPTE</name>
<dbReference type="InterPro" id="IPR033139">
    <property type="entry name" value="Caspase_cys_AS"/>
</dbReference>
<dbReference type="InterPro" id="IPR015917">
    <property type="entry name" value="Pept_C14A"/>
</dbReference>
<keyword evidence="6" id="KW-0865">Zymogen</keyword>
<dbReference type="OrthoDB" id="6046974at2759"/>
<dbReference type="Proteomes" id="UP000014760">
    <property type="component" value="Unassembled WGS sequence"/>
</dbReference>
<dbReference type="Pfam" id="PF00656">
    <property type="entry name" value="Peptidase_C14"/>
    <property type="match status" value="1"/>
</dbReference>
<dbReference type="Gene3D" id="3.80.10.10">
    <property type="entry name" value="Ribonuclease Inhibitor"/>
    <property type="match status" value="1"/>
</dbReference>
<dbReference type="PANTHER" id="PTHR47901:SF8">
    <property type="entry name" value="CASPASE-3"/>
    <property type="match status" value="1"/>
</dbReference>
<sequence>MDESHRELPKKLGATRDRKPSDNNSTGRLDGKIYDMESCKYRGHALIINNYQFELDPSKYRQGWKADSDNLRDLFQFLKFEQLEHRNLNAQEMKEAIATFARNEKSLNASSLAVVIMTHGDDTSFFGVDGLKINPYNDVLLNFHRDYAPDLIEKPKLFIFQACRGNRQDLTQEVFAPKYESEALAAGATGGQPVQRKNVPLPNMLIVNAALPGYLAYRHTIEGSWLISDFCRIVSSKAREEHIADIITEVSRVLNDREAEAIQQIHPENLLSRKWFLFPRERLQHELRTQKEDRLEFVYTIPWLQTHRFSLTDIVVIAFKCSTVEIVEFTMEQLHNECLLENQSFLCSEMSLSDDLLTKLTECGVLTDDQLEKLENINSNTTMGAAVLHFLTEFLPRGGSQAFDLFLGALRASQQKRVADQLDKWLTELCSVELDTFGSLQDTLEHFAVASADELLNREQRLEHVREYAEHKNIDSALFESIIDEEHVQHLCDNPLNLTLLCLMREQDEQLPKTRTQLFNSIHNLIRQRASQQMHLTQAQVEYSRLRPLYQLAFKAHLSNKTVISESDVKNAEKLYQVGYLTKERKFRKIKFRFTHKTFSEFLAAKHIALMDPQERKTWLQGLRFTNYVIRFNGIANDDDFDVRQNEVVLEFLFGLMEENPKELVQMASLVMQETYFSSKPHSTSDHSECGASHQLIRLIGQLNDVPPELGDVIIKGCPLINISLGCSASCRRGILKLGNLRLQPPIPLNVDLGFFSDEEEISFVTKSMECRNIECSQIWINPDDHTELWNIVSELRIGQADSFQQVSIDCDNIEGNPCEGFSFGDNLSGLELIRYKPWYSYLLEAALDKLLTSLHLIDCFYLEDRCTSLIHQLLHNQHLQSVQLMTWKQQQHFGRLFLADVAQLENLQSLEISLNDSTDEEMRSLKAILKRNKLSKLTIYSDYSRRLDSVLNDSFPSMSSLRELHLERVNITDLPNFRHLDLHSFRFGLFPRLLDLVYISLRPSTRNDNQIALLSDALRSWCNLQELRIDFDQNVSVAKYSLRELFEAIAGCHRLQILHFDHLEIGDSVVHFMCRMIESLKQLKKFTSYGRRNDSLTEEGFEQLEPIL</sequence>
<accession>R7TKJ8</accession>
<dbReference type="AlphaFoldDB" id="R7TKJ8"/>
<dbReference type="PROSITE" id="PS50207">
    <property type="entry name" value="CASPASE_P10"/>
    <property type="match status" value="1"/>
</dbReference>
<dbReference type="SUPFAM" id="SSF52129">
    <property type="entry name" value="Caspase-like"/>
    <property type="match status" value="1"/>
</dbReference>
<evidence type="ECO:0000259" key="9">
    <source>
        <dbReference type="PROSITE" id="PS50207"/>
    </source>
</evidence>
<dbReference type="InterPro" id="IPR002398">
    <property type="entry name" value="Pept_C14"/>
</dbReference>
<dbReference type="GO" id="GO:0004197">
    <property type="term" value="F:cysteine-type endopeptidase activity"/>
    <property type="evidence" value="ECO:0007669"/>
    <property type="project" value="InterPro"/>
</dbReference>
<dbReference type="InterPro" id="IPR002138">
    <property type="entry name" value="Pept_C14_p10"/>
</dbReference>
<reference evidence="13" key="3">
    <citation type="submission" date="2015-06" db="UniProtKB">
        <authorList>
            <consortium name="EnsemblMetazoa"/>
        </authorList>
    </citation>
    <scope>IDENTIFICATION</scope>
</reference>
<evidence type="ECO:0000256" key="2">
    <source>
        <dbReference type="ARBA" id="ARBA00022670"/>
    </source>
</evidence>
<evidence type="ECO:0000313" key="13">
    <source>
        <dbReference type="EnsemblMetazoa" id="CapteP202182"/>
    </source>
</evidence>
<dbReference type="SMART" id="SM00115">
    <property type="entry name" value="CASc"/>
    <property type="match status" value="1"/>
</dbReference>
<evidence type="ECO:0000313" key="14">
    <source>
        <dbReference type="Proteomes" id="UP000014760"/>
    </source>
</evidence>
<evidence type="ECO:0000256" key="8">
    <source>
        <dbReference type="SAM" id="MobiDB-lite"/>
    </source>
</evidence>
<dbReference type="InterPro" id="IPR001309">
    <property type="entry name" value="Pept_C14_p20"/>
</dbReference>
<dbReference type="PROSITE" id="PS50208">
    <property type="entry name" value="CASPASE_P20"/>
    <property type="match status" value="1"/>
</dbReference>
<feature type="domain" description="CARD" evidence="11">
    <location>
        <begin position="331"/>
        <end position="425"/>
    </location>
</feature>
<dbReference type="PROSITE" id="PS50209">
    <property type="entry name" value="CARD"/>
    <property type="match status" value="1"/>
</dbReference>
<evidence type="ECO:0000313" key="12">
    <source>
        <dbReference type="EMBL" id="ELT91645.1"/>
    </source>
</evidence>
<keyword evidence="14" id="KW-1185">Reference proteome</keyword>
<feature type="domain" description="Caspase family p10" evidence="9">
    <location>
        <begin position="203"/>
        <end position="279"/>
    </location>
</feature>
<comment type="similarity">
    <text evidence="1 7">Belongs to the peptidase C14A family.</text>
</comment>
<dbReference type="SUPFAM" id="SSF52047">
    <property type="entry name" value="RNI-like"/>
    <property type="match status" value="1"/>
</dbReference>